<accession>A0A652KVN0</accession>
<organism evidence="4">
    <name type="scientific">Streptomyces sp. gb1(2016)</name>
    <dbReference type="NCBI Taxonomy" id="1828321"/>
    <lineage>
        <taxon>Bacteria</taxon>
        <taxon>Bacillati</taxon>
        <taxon>Actinomycetota</taxon>
        <taxon>Actinomycetes</taxon>
        <taxon>Kitasatosporales</taxon>
        <taxon>Streptomycetaceae</taxon>
        <taxon>Streptomyces</taxon>
    </lineage>
</organism>
<keyword evidence="2" id="KW-0472">Membrane</keyword>
<evidence type="ECO:0000259" key="3">
    <source>
        <dbReference type="SMART" id="SM00014"/>
    </source>
</evidence>
<dbReference type="InterPro" id="IPR036938">
    <property type="entry name" value="PAP2/HPO_sf"/>
</dbReference>
<gene>
    <name evidence="4" type="ORF">EAO74_17045</name>
</gene>
<keyword evidence="2" id="KW-0812">Transmembrane</keyword>
<evidence type="ECO:0000256" key="2">
    <source>
        <dbReference type="SAM" id="Phobius"/>
    </source>
</evidence>
<feature type="transmembrane region" description="Helical" evidence="2">
    <location>
        <begin position="151"/>
        <end position="171"/>
    </location>
</feature>
<dbReference type="EMBL" id="RDBM01000035">
    <property type="protein sequence ID" value="TXS27699.1"/>
    <property type="molecule type" value="Genomic_DNA"/>
</dbReference>
<feature type="transmembrane region" description="Helical" evidence="2">
    <location>
        <begin position="240"/>
        <end position="258"/>
    </location>
</feature>
<dbReference type="SMART" id="SM00014">
    <property type="entry name" value="acidPPc"/>
    <property type="match status" value="1"/>
</dbReference>
<keyword evidence="2" id="KW-1133">Transmembrane helix</keyword>
<comment type="caution">
    <text evidence="4">The sequence shown here is derived from an EMBL/GenBank/DDBJ whole genome shotgun (WGS) entry which is preliminary data.</text>
</comment>
<evidence type="ECO:0000256" key="1">
    <source>
        <dbReference type="SAM" id="MobiDB-lite"/>
    </source>
</evidence>
<protein>
    <submittedName>
        <fullName evidence="4">Phosphatase PAP2 family protein</fullName>
    </submittedName>
</protein>
<proteinExistence type="predicted"/>
<feature type="transmembrane region" description="Helical" evidence="2">
    <location>
        <begin position="73"/>
        <end position="94"/>
    </location>
</feature>
<sequence length="265" mass="27815">MRETPRPQGTAGDAGPTLPQRRTGRAIAHTAGASGSGTPHRSDGRSPHTPRGARQTDPTGHLGTIPPVPRWPVLLVPVAGALLALFLVITWQVLADGPLLDPDERLGLELATSGPGGLADLFADLGNMQVAVPVLACAVLFAWFRRARRAAVYAVLTMAAVPALVVPLKLWTDRQGPLTEATGYYPSGHTTTAMVAYGAAALLLAPYLRRSWMTLVAAVLLTAATSVGLVLRGYHWPLDVVAGWCLSGVLLLALRAGTRSGQPPK</sequence>
<dbReference type="AlphaFoldDB" id="A0A652KVN0"/>
<dbReference type="SUPFAM" id="SSF48317">
    <property type="entry name" value="Acid phosphatase/Vanadium-dependent haloperoxidase"/>
    <property type="match status" value="1"/>
</dbReference>
<feature type="transmembrane region" description="Helical" evidence="2">
    <location>
        <begin position="125"/>
        <end position="144"/>
    </location>
</feature>
<name>A0A652KVN0_9ACTN</name>
<reference evidence="4" key="1">
    <citation type="submission" date="2018-10" db="EMBL/GenBank/DDBJ databases">
        <authorList>
            <person name="Hariharan J."/>
            <person name="Choudoir M.J."/>
            <person name="Diebold P."/>
            <person name="Panke-Buisse K."/>
            <person name="Campbell A.N."/>
            <person name="Buckley D.H."/>
        </authorList>
    </citation>
    <scope>NUCLEOTIDE SEQUENCE</scope>
    <source>
        <strain evidence="4">Gb1</strain>
    </source>
</reference>
<feature type="region of interest" description="Disordered" evidence="1">
    <location>
        <begin position="1"/>
        <end position="63"/>
    </location>
</feature>
<dbReference type="InterPro" id="IPR000326">
    <property type="entry name" value="PAP2/HPO"/>
</dbReference>
<feature type="domain" description="Phosphatidic acid phosphatase type 2/haloperoxidase" evidence="3">
    <location>
        <begin position="151"/>
        <end position="255"/>
    </location>
</feature>
<feature type="transmembrane region" description="Helical" evidence="2">
    <location>
        <begin position="215"/>
        <end position="234"/>
    </location>
</feature>
<feature type="transmembrane region" description="Helical" evidence="2">
    <location>
        <begin position="191"/>
        <end position="208"/>
    </location>
</feature>
<dbReference type="Gene3D" id="1.20.144.10">
    <property type="entry name" value="Phosphatidic acid phosphatase type 2/haloperoxidase"/>
    <property type="match status" value="1"/>
</dbReference>
<dbReference type="Pfam" id="PF01569">
    <property type="entry name" value="PAP2"/>
    <property type="match status" value="1"/>
</dbReference>
<evidence type="ECO:0000313" key="4">
    <source>
        <dbReference type="EMBL" id="TXS27699.1"/>
    </source>
</evidence>